<name>A0A9J6B3A6_SOLCO</name>
<dbReference type="OrthoDB" id="1372046at2759"/>
<dbReference type="InterPro" id="IPR036396">
    <property type="entry name" value="Cyt_P450_sf"/>
</dbReference>
<feature type="transmembrane region" description="Helical" evidence="12">
    <location>
        <begin position="6"/>
        <end position="22"/>
    </location>
</feature>
<keyword evidence="5 10" id="KW-0479">Metal-binding</keyword>
<protein>
    <recommendedName>
        <fullName evidence="15">Cytochrome P450</fullName>
    </recommendedName>
</protein>
<dbReference type="GO" id="GO:0016125">
    <property type="term" value="P:sterol metabolic process"/>
    <property type="evidence" value="ECO:0007669"/>
    <property type="project" value="TreeGrafter"/>
</dbReference>
<reference evidence="13 14" key="1">
    <citation type="submission" date="2020-09" db="EMBL/GenBank/DDBJ databases">
        <title>De no assembly of potato wild relative species, Solanum commersonii.</title>
        <authorList>
            <person name="Cho K."/>
        </authorList>
    </citation>
    <scope>NUCLEOTIDE SEQUENCE [LARGE SCALE GENOMIC DNA]</scope>
    <source>
        <strain evidence="13">LZ3.2</strain>
        <tissue evidence="13">Leaf</tissue>
    </source>
</reference>
<keyword evidence="10 11" id="KW-0349">Heme</keyword>
<evidence type="ECO:0000256" key="7">
    <source>
        <dbReference type="ARBA" id="ARBA00023002"/>
    </source>
</evidence>
<dbReference type="PRINTS" id="PR00463">
    <property type="entry name" value="EP450I"/>
</dbReference>
<dbReference type="PANTHER" id="PTHR24286">
    <property type="entry name" value="CYTOCHROME P450 26"/>
    <property type="match status" value="1"/>
</dbReference>
<dbReference type="PROSITE" id="PS00086">
    <property type="entry name" value="CYTOCHROME_P450"/>
    <property type="match status" value="1"/>
</dbReference>
<evidence type="ECO:0000256" key="10">
    <source>
        <dbReference type="PIRSR" id="PIRSR602401-1"/>
    </source>
</evidence>
<evidence type="ECO:0000256" key="9">
    <source>
        <dbReference type="ARBA" id="ARBA00023136"/>
    </source>
</evidence>
<evidence type="ECO:0000256" key="3">
    <source>
        <dbReference type="ARBA" id="ARBA00010617"/>
    </source>
</evidence>
<evidence type="ECO:0000256" key="2">
    <source>
        <dbReference type="ARBA" id="ARBA00004167"/>
    </source>
</evidence>
<keyword evidence="9 12" id="KW-0472">Membrane</keyword>
<dbReference type="GO" id="GO:0016020">
    <property type="term" value="C:membrane"/>
    <property type="evidence" value="ECO:0007669"/>
    <property type="project" value="UniProtKB-SubCell"/>
</dbReference>
<dbReference type="Proteomes" id="UP000824120">
    <property type="component" value="Chromosome 1"/>
</dbReference>
<proteinExistence type="inferred from homology"/>
<dbReference type="GO" id="GO:0016712">
    <property type="term" value="F:oxidoreductase activity, acting on paired donors, with incorporation or reduction of molecular oxygen, reduced flavin or flavoprotein as one donor, and incorporation of one atom of oxygen"/>
    <property type="evidence" value="ECO:0007669"/>
    <property type="project" value="UniProtKB-ARBA"/>
</dbReference>
<keyword evidence="6 12" id="KW-1133">Transmembrane helix</keyword>
<dbReference type="InterPro" id="IPR002401">
    <property type="entry name" value="Cyt_P450_E_grp-I"/>
</dbReference>
<evidence type="ECO:0000256" key="4">
    <source>
        <dbReference type="ARBA" id="ARBA00022692"/>
    </source>
</evidence>
<dbReference type="GO" id="GO:0020037">
    <property type="term" value="F:heme binding"/>
    <property type="evidence" value="ECO:0007669"/>
    <property type="project" value="InterPro"/>
</dbReference>
<evidence type="ECO:0000313" key="13">
    <source>
        <dbReference type="EMBL" id="KAG5631237.1"/>
    </source>
</evidence>
<evidence type="ECO:0000256" key="8">
    <source>
        <dbReference type="ARBA" id="ARBA00023004"/>
    </source>
</evidence>
<dbReference type="FunFam" id="1.10.630.10:FF:000022">
    <property type="entry name" value="Taxadiene 5-alpha hydroxylase"/>
    <property type="match status" value="1"/>
</dbReference>
<dbReference type="AlphaFoldDB" id="A0A9J6B3A6"/>
<evidence type="ECO:0000256" key="6">
    <source>
        <dbReference type="ARBA" id="ARBA00022989"/>
    </source>
</evidence>
<feature type="binding site" description="axial binding residue" evidence="10">
    <location>
        <position position="422"/>
    </location>
    <ligand>
        <name>heme</name>
        <dbReference type="ChEBI" id="CHEBI:30413"/>
    </ligand>
    <ligandPart>
        <name>Fe</name>
        <dbReference type="ChEBI" id="CHEBI:18248"/>
    </ligandPart>
</feature>
<comment type="caution">
    <text evidence="13">The sequence shown here is derived from an EMBL/GenBank/DDBJ whole genome shotgun (WGS) entry which is preliminary data.</text>
</comment>
<dbReference type="PANTHER" id="PTHR24286:SF377">
    <property type="entry name" value="BETA-AMYRIN 28-OXIDASE-LIKE"/>
    <property type="match status" value="1"/>
</dbReference>
<keyword evidence="11" id="KW-0503">Monooxygenase</keyword>
<evidence type="ECO:0000256" key="12">
    <source>
        <dbReference type="SAM" id="Phobius"/>
    </source>
</evidence>
<sequence>MEIPVYVLLLPLALFIIIVLVMRRKRLNYPPGSCGWPFLGETLKFLKANKEGKPEKFVKERIEKYKSKIFKTSLMGETVVVLGGASGNKFLFSNENKQVVIWWPITVRKIIGSCLITTVGEEAKIMRKMLSTFVSPDAFSRLYIKTMQLVAHHHFMNYWQGKEKVKVYPLVKLYTFKVACQLFMSIEDHNEVERLSTQFNILLKGLISLPINLPGTAFYKAMRATTAIRKELLQVVKKRREALEQNTASPSQDILSHLLSCPDENGKYMSELLIVNNILLFLFAGHDTSSVTLTLLIKRLAEHPQIYQNILQAEHIEIASSKKEGEFLNWDDIQKMKYSWNVASEVMRLTPPIMGAYREAIVDINYGGYHIPKGWKFYWNTALTSLDPEIFPNATSLEPSRFEGVGPAPYTYIPFGGGPRMCVGKEFARLEILIFLHILIRKFNWKLLIPYEKMIYDPMPTPLEGLPISLQPHNY</sequence>
<comment type="similarity">
    <text evidence="3 11">Belongs to the cytochrome P450 family.</text>
</comment>
<evidence type="ECO:0000313" key="14">
    <source>
        <dbReference type="Proteomes" id="UP000824120"/>
    </source>
</evidence>
<dbReference type="SUPFAM" id="SSF48264">
    <property type="entry name" value="Cytochrome P450"/>
    <property type="match status" value="1"/>
</dbReference>
<comment type="subcellular location">
    <subcellularLocation>
        <location evidence="2">Membrane</location>
        <topology evidence="2">Single-pass membrane protein</topology>
    </subcellularLocation>
</comment>
<gene>
    <name evidence="13" type="ORF">H5410_002954</name>
</gene>
<evidence type="ECO:0008006" key="15">
    <source>
        <dbReference type="Google" id="ProtNLM"/>
    </source>
</evidence>
<evidence type="ECO:0000256" key="5">
    <source>
        <dbReference type="ARBA" id="ARBA00022723"/>
    </source>
</evidence>
<keyword evidence="14" id="KW-1185">Reference proteome</keyword>
<accession>A0A9J6B3A6</accession>
<dbReference type="Gene3D" id="1.10.630.10">
    <property type="entry name" value="Cytochrome P450"/>
    <property type="match status" value="1"/>
</dbReference>
<keyword evidence="4 12" id="KW-0812">Transmembrane</keyword>
<dbReference type="CDD" id="cd11043">
    <property type="entry name" value="CYP90-like"/>
    <property type="match status" value="1"/>
</dbReference>
<organism evidence="13 14">
    <name type="scientific">Solanum commersonii</name>
    <name type="common">Commerson's wild potato</name>
    <name type="synonym">Commerson's nightshade</name>
    <dbReference type="NCBI Taxonomy" id="4109"/>
    <lineage>
        <taxon>Eukaryota</taxon>
        <taxon>Viridiplantae</taxon>
        <taxon>Streptophyta</taxon>
        <taxon>Embryophyta</taxon>
        <taxon>Tracheophyta</taxon>
        <taxon>Spermatophyta</taxon>
        <taxon>Magnoliopsida</taxon>
        <taxon>eudicotyledons</taxon>
        <taxon>Gunneridae</taxon>
        <taxon>Pentapetalae</taxon>
        <taxon>asterids</taxon>
        <taxon>lamiids</taxon>
        <taxon>Solanales</taxon>
        <taxon>Solanaceae</taxon>
        <taxon>Solanoideae</taxon>
        <taxon>Solaneae</taxon>
        <taxon>Solanum</taxon>
    </lineage>
</organism>
<dbReference type="Pfam" id="PF00067">
    <property type="entry name" value="p450"/>
    <property type="match status" value="1"/>
</dbReference>
<keyword evidence="8 10" id="KW-0408">Iron</keyword>
<comment type="cofactor">
    <cofactor evidence="1 10">
        <name>heme</name>
        <dbReference type="ChEBI" id="CHEBI:30413"/>
    </cofactor>
</comment>
<dbReference type="InterPro" id="IPR001128">
    <property type="entry name" value="Cyt_P450"/>
</dbReference>
<evidence type="ECO:0000256" key="11">
    <source>
        <dbReference type="RuleBase" id="RU000461"/>
    </source>
</evidence>
<dbReference type="InterPro" id="IPR017972">
    <property type="entry name" value="Cyt_P450_CS"/>
</dbReference>
<dbReference type="GO" id="GO:0005506">
    <property type="term" value="F:iron ion binding"/>
    <property type="evidence" value="ECO:0007669"/>
    <property type="project" value="InterPro"/>
</dbReference>
<dbReference type="EMBL" id="JACXVP010000001">
    <property type="protein sequence ID" value="KAG5631237.1"/>
    <property type="molecule type" value="Genomic_DNA"/>
</dbReference>
<evidence type="ECO:0000256" key="1">
    <source>
        <dbReference type="ARBA" id="ARBA00001971"/>
    </source>
</evidence>
<keyword evidence="7 11" id="KW-0560">Oxidoreductase</keyword>
<dbReference type="PRINTS" id="PR00385">
    <property type="entry name" value="P450"/>
</dbReference>